<feature type="region of interest" description="Disordered" evidence="1">
    <location>
        <begin position="16"/>
        <end position="52"/>
    </location>
</feature>
<name>A0A699L567_TANCI</name>
<dbReference type="AlphaFoldDB" id="A0A699L567"/>
<sequence length="129" mass="14021">MMGPLLGTTQATTTTTSAIDLQCAPFPTPHQTVTETDPTEPPHAPLRNKGPDLEVDNLALEGVAPELAPKTVIPAEIGMPTIRTVEVNVATNDDERRIDLDLLKERRERAAICEAKAKSKMKGYYDAKV</sequence>
<protein>
    <submittedName>
        <fullName evidence="2">Reverse transcriptase domain-containing protein</fullName>
    </submittedName>
</protein>
<evidence type="ECO:0000256" key="1">
    <source>
        <dbReference type="SAM" id="MobiDB-lite"/>
    </source>
</evidence>
<organism evidence="2">
    <name type="scientific">Tanacetum cinerariifolium</name>
    <name type="common">Dalmatian daisy</name>
    <name type="synonym">Chrysanthemum cinerariifolium</name>
    <dbReference type="NCBI Taxonomy" id="118510"/>
    <lineage>
        <taxon>Eukaryota</taxon>
        <taxon>Viridiplantae</taxon>
        <taxon>Streptophyta</taxon>
        <taxon>Embryophyta</taxon>
        <taxon>Tracheophyta</taxon>
        <taxon>Spermatophyta</taxon>
        <taxon>Magnoliopsida</taxon>
        <taxon>eudicotyledons</taxon>
        <taxon>Gunneridae</taxon>
        <taxon>Pentapetalae</taxon>
        <taxon>asterids</taxon>
        <taxon>campanulids</taxon>
        <taxon>Asterales</taxon>
        <taxon>Asteraceae</taxon>
        <taxon>Asteroideae</taxon>
        <taxon>Anthemideae</taxon>
        <taxon>Anthemidinae</taxon>
        <taxon>Tanacetum</taxon>
    </lineage>
</organism>
<accession>A0A699L567</accession>
<gene>
    <name evidence="2" type="ORF">Tci_695743</name>
</gene>
<proteinExistence type="predicted"/>
<dbReference type="GO" id="GO:0003964">
    <property type="term" value="F:RNA-directed DNA polymerase activity"/>
    <property type="evidence" value="ECO:0007669"/>
    <property type="project" value="UniProtKB-KW"/>
</dbReference>
<keyword evidence="2" id="KW-0695">RNA-directed DNA polymerase</keyword>
<comment type="caution">
    <text evidence="2">The sequence shown here is derived from an EMBL/GenBank/DDBJ whole genome shotgun (WGS) entry which is preliminary data.</text>
</comment>
<keyword evidence="2" id="KW-0548">Nucleotidyltransferase</keyword>
<reference evidence="2" key="1">
    <citation type="journal article" date="2019" name="Sci. Rep.">
        <title>Draft genome of Tanacetum cinerariifolium, the natural source of mosquito coil.</title>
        <authorList>
            <person name="Yamashiro T."/>
            <person name="Shiraishi A."/>
            <person name="Satake H."/>
            <person name="Nakayama K."/>
        </authorList>
    </citation>
    <scope>NUCLEOTIDE SEQUENCE</scope>
</reference>
<evidence type="ECO:0000313" key="2">
    <source>
        <dbReference type="EMBL" id="GFB23772.1"/>
    </source>
</evidence>
<dbReference type="EMBL" id="BKCJ010582443">
    <property type="protein sequence ID" value="GFB23772.1"/>
    <property type="molecule type" value="Genomic_DNA"/>
</dbReference>
<keyword evidence="2" id="KW-0808">Transferase</keyword>